<dbReference type="Proteomes" id="UP000189369">
    <property type="component" value="Chromosome"/>
</dbReference>
<protein>
    <recommendedName>
        <fullName evidence="3">Glycosyl transferase family 1 domain-containing protein</fullName>
    </recommendedName>
</protein>
<proteinExistence type="predicted"/>
<accession>A0A1U9JYN3</accession>
<gene>
    <name evidence="1" type="ORF">PAEH1_03665</name>
</gene>
<name>A0A1U9JYN3_9BURK</name>
<sequence>MPTYLIHSGPNPTSDFYFAARSHDHDIHWDDDPSQLEFDATDTLVFIRYINSKWRRYLQRLAAPSRPNIVFFMDDDVLDTSTHKGLPFRYQWKLYIYAARHKKWLKNMEVQLWVSTPWLMQKYQDWNPTYVPPQSPYTNITEHYTIFYHGSASHEAEIQWLVPVIEQVLKLKPNLNFEIIGAKKIRKLFKNTDRVHVLHPMSWYSYRSLISSSNRCIGLAPLLDTPFNQARSVTKVFDITHAGAVGIYTNHFVYSSIIKHQLNGYLLPMDKEIWVKSIIELIENEKMRQEMLKKARETVINSQYILNSVNKNDVV</sequence>
<evidence type="ECO:0008006" key="3">
    <source>
        <dbReference type="Google" id="ProtNLM"/>
    </source>
</evidence>
<evidence type="ECO:0000313" key="2">
    <source>
        <dbReference type="Proteomes" id="UP000189369"/>
    </source>
</evidence>
<reference evidence="1 2" key="1">
    <citation type="submission" date="2017-01" db="EMBL/GenBank/DDBJ databases">
        <title>Complete Genome Sequence of Paenalcaligenes hominis, Isolated from a paraplegic Patient with neurogenic bladder.</title>
        <authorList>
            <person name="Mukhopadhyay R."/>
            <person name="Joaquin J."/>
            <person name="Hogue R."/>
            <person name="Kilaru A."/>
            <person name="Jospin G."/>
            <person name="Mars K."/>
            <person name="Eisen J.A."/>
            <person name="Chaturvedi V."/>
        </authorList>
    </citation>
    <scope>NUCLEOTIDE SEQUENCE [LARGE SCALE GENOMIC DNA]</scope>
    <source>
        <strain evidence="1 2">15S00501</strain>
    </source>
</reference>
<dbReference type="STRING" id="643674.PAEH1_03665"/>
<dbReference type="OrthoDB" id="7593532at2"/>
<organism evidence="1 2">
    <name type="scientific">Paenalcaligenes hominis</name>
    <dbReference type="NCBI Taxonomy" id="643674"/>
    <lineage>
        <taxon>Bacteria</taxon>
        <taxon>Pseudomonadati</taxon>
        <taxon>Pseudomonadota</taxon>
        <taxon>Betaproteobacteria</taxon>
        <taxon>Burkholderiales</taxon>
        <taxon>Alcaligenaceae</taxon>
        <taxon>Paenalcaligenes</taxon>
    </lineage>
</organism>
<dbReference type="Gene3D" id="3.40.50.2000">
    <property type="entry name" value="Glycogen Phosphorylase B"/>
    <property type="match status" value="1"/>
</dbReference>
<dbReference type="SUPFAM" id="SSF53756">
    <property type="entry name" value="UDP-Glycosyltransferase/glycogen phosphorylase"/>
    <property type="match status" value="1"/>
</dbReference>
<dbReference type="AlphaFoldDB" id="A0A1U9JYN3"/>
<dbReference type="KEGG" id="phn:PAEH1_03665"/>
<dbReference type="EMBL" id="CP019697">
    <property type="protein sequence ID" value="AQS50892.1"/>
    <property type="molecule type" value="Genomic_DNA"/>
</dbReference>
<evidence type="ECO:0000313" key="1">
    <source>
        <dbReference type="EMBL" id="AQS50892.1"/>
    </source>
</evidence>